<evidence type="ECO:0000259" key="1">
    <source>
        <dbReference type="PROSITE" id="PS51704"/>
    </source>
</evidence>
<dbReference type="Pfam" id="PF03009">
    <property type="entry name" value="GDPD"/>
    <property type="match status" value="1"/>
</dbReference>
<dbReference type="NCBIfam" id="NF006989">
    <property type="entry name" value="PRK09454.1"/>
    <property type="match status" value="1"/>
</dbReference>
<feature type="domain" description="GP-PDE" evidence="1">
    <location>
        <begin position="9"/>
        <end position="246"/>
    </location>
</feature>
<keyword evidence="3" id="KW-1185">Reference proteome</keyword>
<dbReference type="PANTHER" id="PTHR46211">
    <property type="entry name" value="GLYCEROPHOSPHORYL DIESTER PHOSPHODIESTERASE"/>
    <property type="match status" value="1"/>
</dbReference>
<evidence type="ECO:0000313" key="3">
    <source>
        <dbReference type="Proteomes" id="UP000603602"/>
    </source>
</evidence>
<evidence type="ECO:0000313" key="2">
    <source>
        <dbReference type="EMBL" id="MBD8501988.1"/>
    </source>
</evidence>
<dbReference type="Proteomes" id="UP000603602">
    <property type="component" value="Unassembled WGS sequence"/>
</dbReference>
<gene>
    <name evidence="2" type="primary">ugpQ</name>
    <name evidence="2" type="ORF">IFO67_03765</name>
</gene>
<accession>A0ABR9B6K1</accession>
<dbReference type="InterPro" id="IPR030395">
    <property type="entry name" value="GP_PDE_dom"/>
</dbReference>
<organism evidence="2 3">
    <name type="scientific">Thauera sedimentorum</name>
    <dbReference type="NCBI Taxonomy" id="2767595"/>
    <lineage>
        <taxon>Bacteria</taxon>
        <taxon>Pseudomonadati</taxon>
        <taxon>Pseudomonadota</taxon>
        <taxon>Betaproteobacteria</taxon>
        <taxon>Rhodocyclales</taxon>
        <taxon>Zoogloeaceae</taxon>
        <taxon>Thauera</taxon>
    </lineage>
</organism>
<proteinExistence type="predicted"/>
<dbReference type="Gene3D" id="3.20.20.190">
    <property type="entry name" value="Phosphatidylinositol (PI) phosphodiesterase"/>
    <property type="match status" value="1"/>
</dbReference>
<dbReference type="EC" id="3.1.4.46" evidence="2"/>
<dbReference type="SUPFAM" id="SSF51695">
    <property type="entry name" value="PLC-like phosphodiesterases"/>
    <property type="match status" value="1"/>
</dbReference>
<dbReference type="GO" id="GO:0008889">
    <property type="term" value="F:glycerophosphodiester phosphodiesterase activity"/>
    <property type="evidence" value="ECO:0007669"/>
    <property type="project" value="UniProtKB-EC"/>
</dbReference>
<dbReference type="PROSITE" id="PS50007">
    <property type="entry name" value="PIPLC_X_DOMAIN"/>
    <property type="match status" value="1"/>
</dbReference>
<comment type="caution">
    <text evidence="2">The sequence shown here is derived from an EMBL/GenBank/DDBJ whole genome shotgun (WGS) entry which is preliminary data.</text>
</comment>
<dbReference type="PROSITE" id="PS51704">
    <property type="entry name" value="GP_PDE"/>
    <property type="match status" value="1"/>
</dbReference>
<dbReference type="PANTHER" id="PTHR46211:SF1">
    <property type="entry name" value="GLYCEROPHOSPHODIESTER PHOSPHODIESTERASE, CYTOPLASMIC"/>
    <property type="match status" value="1"/>
</dbReference>
<keyword evidence="2" id="KW-0378">Hydrolase</keyword>
<reference evidence="3" key="1">
    <citation type="submission" date="2023-07" db="EMBL/GenBank/DDBJ databases">
        <title>Thauera sp. CAU 1555 isolated from sand of Yaerae Beach.</title>
        <authorList>
            <person name="Kim W."/>
        </authorList>
    </citation>
    <scope>NUCLEOTIDE SEQUENCE [LARGE SCALE GENOMIC DNA]</scope>
    <source>
        <strain evidence="3">CAU 1555</strain>
    </source>
</reference>
<protein>
    <submittedName>
        <fullName evidence="2">Glycerophosphodiester phosphodiesterase</fullName>
        <ecNumber evidence="2">3.1.4.46</ecNumber>
    </submittedName>
</protein>
<dbReference type="InterPro" id="IPR017946">
    <property type="entry name" value="PLC-like_Pdiesterase_TIM-brl"/>
</dbReference>
<dbReference type="EMBL" id="JACYTO010000001">
    <property type="protein sequence ID" value="MBD8501988.1"/>
    <property type="molecule type" value="Genomic_DNA"/>
</dbReference>
<sequence>MTSAVWPWPRVLAHRCGGALAPENTLAGLAAAARSGCRGVEFDVMLAADHVPVLIHDETLERTTNGRGRVADTPWGALSRLDAGGWFDERFAGEPLPSLQDAAARCIELGLAVNLEIKPAAGFETETGQVAARVAVACWRDAALPPLLSSFSESALLAAAGEAPRLPRGLLVEQVPEDWRARCQRVGAVALHAHHDALDAGIVADVRAAGLWLACYTVNDPAHAAELFAWGVDCVITDHPDRVGVR</sequence>
<name>A0ABR9B6K1_9RHOO</name>